<organism evidence="2 3">
    <name type="scientific">Thelohanellus kitauei</name>
    <name type="common">Myxosporean</name>
    <dbReference type="NCBI Taxonomy" id="669202"/>
    <lineage>
        <taxon>Eukaryota</taxon>
        <taxon>Metazoa</taxon>
        <taxon>Cnidaria</taxon>
        <taxon>Myxozoa</taxon>
        <taxon>Myxosporea</taxon>
        <taxon>Bivalvulida</taxon>
        <taxon>Platysporina</taxon>
        <taxon>Myxobolidae</taxon>
        <taxon>Thelohanellus</taxon>
    </lineage>
</organism>
<sequence>MNTVRAIHYSALSHLWFLFVMLQCSPSDAAGLKKNMAALFIRQVRSCQSLDGLRLTDPPCVLHKVLKGTPVLLESSDDFVADAVRLKRAASSYVRSRYSSFEQRVRRCIASLESKIPVDIHPSLSGKHRLDAVRVIHGSEIYLKHEASSLQAPGMLTLGRCGAEMFGASCARPRGRSAQRNCDQAPATMSAPAVVLTRPTRGVVEPPRPPYNVFKASEMSTGLQAPQNIEEGAQMS</sequence>
<dbReference type="EMBL" id="JWZT01004676">
    <property type="protein sequence ID" value="KII63378.1"/>
    <property type="molecule type" value="Genomic_DNA"/>
</dbReference>
<feature type="signal peptide" evidence="1">
    <location>
        <begin position="1"/>
        <end position="29"/>
    </location>
</feature>
<proteinExistence type="predicted"/>
<protein>
    <recommendedName>
        <fullName evidence="4">Secreted protein</fullName>
    </recommendedName>
</protein>
<gene>
    <name evidence="2" type="ORF">RF11_01422</name>
</gene>
<name>A0A0C2IDG1_THEKT</name>
<dbReference type="AlphaFoldDB" id="A0A0C2IDG1"/>
<evidence type="ECO:0000256" key="1">
    <source>
        <dbReference type="SAM" id="SignalP"/>
    </source>
</evidence>
<feature type="chain" id="PRO_5002150391" description="Secreted protein" evidence="1">
    <location>
        <begin position="30"/>
        <end position="236"/>
    </location>
</feature>
<evidence type="ECO:0008006" key="4">
    <source>
        <dbReference type="Google" id="ProtNLM"/>
    </source>
</evidence>
<reference evidence="2 3" key="1">
    <citation type="journal article" date="2014" name="Genome Biol. Evol.">
        <title>The genome of the myxosporean Thelohanellus kitauei shows adaptations to nutrient acquisition within its fish host.</title>
        <authorList>
            <person name="Yang Y."/>
            <person name="Xiong J."/>
            <person name="Zhou Z."/>
            <person name="Huo F."/>
            <person name="Miao W."/>
            <person name="Ran C."/>
            <person name="Liu Y."/>
            <person name="Zhang J."/>
            <person name="Feng J."/>
            <person name="Wang M."/>
            <person name="Wang M."/>
            <person name="Wang L."/>
            <person name="Yao B."/>
        </authorList>
    </citation>
    <scope>NUCLEOTIDE SEQUENCE [LARGE SCALE GENOMIC DNA]</scope>
    <source>
        <strain evidence="2">Wuqing</strain>
    </source>
</reference>
<evidence type="ECO:0000313" key="2">
    <source>
        <dbReference type="EMBL" id="KII63378.1"/>
    </source>
</evidence>
<keyword evidence="1" id="KW-0732">Signal</keyword>
<keyword evidence="3" id="KW-1185">Reference proteome</keyword>
<comment type="caution">
    <text evidence="2">The sequence shown here is derived from an EMBL/GenBank/DDBJ whole genome shotgun (WGS) entry which is preliminary data.</text>
</comment>
<dbReference type="Proteomes" id="UP000031668">
    <property type="component" value="Unassembled WGS sequence"/>
</dbReference>
<accession>A0A0C2IDG1</accession>
<evidence type="ECO:0000313" key="3">
    <source>
        <dbReference type="Proteomes" id="UP000031668"/>
    </source>
</evidence>